<dbReference type="InterPro" id="IPR017896">
    <property type="entry name" value="4Fe4S_Fe-S-bd"/>
</dbReference>
<evidence type="ECO:0000256" key="4">
    <source>
        <dbReference type="ARBA" id="ARBA00022982"/>
    </source>
</evidence>
<dbReference type="KEGG" id="maqe:RJ40_05125"/>
<dbReference type="GO" id="GO:0016491">
    <property type="term" value="F:oxidoreductase activity"/>
    <property type="evidence" value="ECO:0007669"/>
    <property type="project" value="UniProtKB-ARBA"/>
</dbReference>
<evidence type="ECO:0000256" key="1">
    <source>
        <dbReference type="ARBA" id="ARBA00022448"/>
    </source>
</evidence>
<keyword evidence="7" id="KW-0812">Transmembrane</keyword>
<dbReference type="PANTHER" id="PTHR30176">
    <property type="entry name" value="FERREDOXIN-TYPE PROTEIN NAPH"/>
    <property type="match status" value="1"/>
</dbReference>
<keyword evidence="4" id="KW-0249">Electron transport</keyword>
<keyword evidence="1" id="KW-0813">Transport</keyword>
<feature type="transmembrane region" description="Helical" evidence="7">
    <location>
        <begin position="67"/>
        <end position="90"/>
    </location>
</feature>
<gene>
    <name evidence="9" type="ORF">RJ40_05125</name>
</gene>
<keyword evidence="3" id="KW-0479">Metal-binding</keyword>
<feature type="domain" description="4Fe-4S ferredoxin-type" evidence="8">
    <location>
        <begin position="201"/>
        <end position="224"/>
    </location>
</feature>
<feature type="transmembrane region" description="Helical" evidence="7">
    <location>
        <begin position="156"/>
        <end position="180"/>
    </location>
</feature>
<dbReference type="Pfam" id="PF12801">
    <property type="entry name" value="Fer4_5"/>
    <property type="match status" value="2"/>
</dbReference>
<dbReference type="GeneID" id="76423718"/>
<evidence type="ECO:0000256" key="2">
    <source>
        <dbReference type="ARBA" id="ARBA00022485"/>
    </source>
</evidence>
<feature type="transmembrane region" description="Helical" evidence="7">
    <location>
        <begin position="126"/>
        <end position="144"/>
    </location>
</feature>
<dbReference type="PROSITE" id="PS51379">
    <property type="entry name" value="4FE4S_FER_2"/>
    <property type="match status" value="2"/>
</dbReference>
<evidence type="ECO:0000313" key="10">
    <source>
        <dbReference type="Proteomes" id="UP001042704"/>
    </source>
</evidence>
<keyword evidence="6" id="KW-0411">Iron-sulfur</keyword>
<proteinExistence type="predicted"/>
<dbReference type="Proteomes" id="UP001042704">
    <property type="component" value="Chromosome"/>
</dbReference>
<dbReference type="SUPFAM" id="SSF54862">
    <property type="entry name" value="4Fe-4S ferredoxins"/>
    <property type="match status" value="1"/>
</dbReference>
<evidence type="ECO:0000256" key="7">
    <source>
        <dbReference type="SAM" id="Phobius"/>
    </source>
</evidence>
<dbReference type="EMBL" id="CP036172">
    <property type="protein sequence ID" value="QSZ66916.1"/>
    <property type="molecule type" value="Genomic_DNA"/>
</dbReference>
<dbReference type="Pfam" id="PF13237">
    <property type="entry name" value="Fer4_10"/>
    <property type="match status" value="1"/>
</dbReference>
<evidence type="ECO:0000313" key="9">
    <source>
        <dbReference type="EMBL" id="QSZ66916.1"/>
    </source>
</evidence>
<dbReference type="InterPro" id="IPR051684">
    <property type="entry name" value="Electron_Trans/Redox"/>
</dbReference>
<dbReference type="GO" id="GO:0046872">
    <property type="term" value="F:metal ion binding"/>
    <property type="evidence" value="ECO:0007669"/>
    <property type="project" value="UniProtKB-KW"/>
</dbReference>
<accession>A0A8A3S5L6</accession>
<protein>
    <submittedName>
        <fullName evidence="9">4Fe-4S binding protein</fullName>
    </submittedName>
</protein>
<feature type="transmembrane region" description="Helical" evidence="7">
    <location>
        <begin position="37"/>
        <end position="55"/>
    </location>
</feature>
<dbReference type="PROSITE" id="PS00198">
    <property type="entry name" value="4FE4S_FER_1"/>
    <property type="match status" value="1"/>
</dbReference>
<keyword evidence="7" id="KW-1133">Transmembrane helix</keyword>
<reference evidence="9" key="1">
    <citation type="journal article" date="2001" name="Int. J. Syst. Evol. Microbiol.">
        <title>Methanofollis aquaemaris sp. nov., a methanogen isolated from an aquaculture fish pond.</title>
        <authorList>
            <person name="Lai M.C."/>
            <person name="Chen S.C."/>
        </authorList>
    </citation>
    <scope>NUCLEOTIDE SEQUENCE</scope>
    <source>
        <strain evidence="9">N2F9704</strain>
    </source>
</reference>
<organism evidence="9 10">
    <name type="scientific">Methanofollis aquaemaris</name>
    <dbReference type="NCBI Taxonomy" id="126734"/>
    <lineage>
        <taxon>Archaea</taxon>
        <taxon>Methanobacteriati</taxon>
        <taxon>Methanobacteriota</taxon>
        <taxon>Stenosarchaea group</taxon>
        <taxon>Methanomicrobia</taxon>
        <taxon>Methanomicrobiales</taxon>
        <taxon>Methanomicrobiaceae</taxon>
        <taxon>Methanofollis</taxon>
    </lineage>
</organism>
<keyword evidence="10" id="KW-1185">Reference proteome</keyword>
<keyword evidence="2" id="KW-0004">4Fe-4S</keyword>
<evidence type="ECO:0000256" key="5">
    <source>
        <dbReference type="ARBA" id="ARBA00023004"/>
    </source>
</evidence>
<evidence type="ECO:0000259" key="8">
    <source>
        <dbReference type="PROSITE" id="PS51379"/>
    </source>
</evidence>
<keyword evidence="5" id="KW-0408">Iron</keyword>
<keyword evidence="7" id="KW-0472">Membrane</keyword>
<dbReference type="InterPro" id="IPR017900">
    <property type="entry name" value="4Fe4S_Fe_S_CS"/>
</dbReference>
<name>A0A8A3S5L6_9EURY</name>
<feature type="domain" description="4Fe-4S ferredoxin-type" evidence="8">
    <location>
        <begin position="225"/>
        <end position="256"/>
    </location>
</feature>
<sequence>MVVDAIPRIVGFVYAIVLAPALILLWRSGRITRRRALPLLAVSAVLGFLIFAPMAPYQLQLLVAGDLAGLDAPVALVLGGLAFFVVVALVGGRTFCGHLCPVGAVQEILSLAGYARVGRTRKKETIVLRSVVFAAVLLAGLLFSENILGALGLEDFFFLNVTSVSFFVFAALMILGVAVYRPFCRVICPYGAVLALAAAQAQYRFRRTDLCIKCRKCEKACPVDEAKESDRKVECYMCGRCVEVCPVEGALRYARR</sequence>
<evidence type="ECO:0000256" key="6">
    <source>
        <dbReference type="ARBA" id="ARBA00023014"/>
    </source>
</evidence>
<dbReference type="GO" id="GO:0005886">
    <property type="term" value="C:plasma membrane"/>
    <property type="evidence" value="ECO:0007669"/>
    <property type="project" value="TreeGrafter"/>
</dbReference>
<reference evidence="9" key="2">
    <citation type="submission" date="2019-02" db="EMBL/GenBank/DDBJ databases">
        <authorList>
            <person name="Chen S.-C."/>
            <person name="Chien H.-H."/>
            <person name="Lai M.-C."/>
        </authorList>
    </citation>
    <scope>NUCLEOTIDE SEQUENCE</scope>
    <source>
        <strain evidence="9">N2F9704</strain>
    </source>
</reference>
<dbReference type="PANTHER" id="PTHR30176:SF3">
    <property type="entry name" value="FERREDOXIN-TYPE PROTEIN NAPH"/>
    <property type="match status" value="1"/>
</dbReference>
<dbReference type="GO" id="GO:0051539">
    <property type="term" value="F:4 iron, 4 sulfur cluster binding"/>
    <property type="evidence" value="ECO:0007669"/>
    <property type="project" value="UniProtKB-KW"/>
</dbReference>
<feature type="transmembrane region" description="Helical" evidence="7">
    <location>
        <begin position="6"/>
        <end position="25"/>
    </location>
</feature>
<dbReference type="AlphaFoldDB" id="A0A8A3S5L6"/>
<evidence type="ECO:0000256" key="3">
    <source>
        <dbReference type="ARBA" id="ARBA00022723"/>
    </source>
</evidence>
<dbReference type="Gene3D" id="3.30.70.20">
    <property type="match status" value="1"/>
</dbReference>
<dbReference type="RefSeq" id="WP_265582284.1">
    <property type="nucleotide sequence ID" value="NZ_CP036172.1"/>
</dbReference>